<keyword evidence="6 13" id="KW-0812">Transmembrane</keyword>
<comment type="subcellular location">
    <subcellularLocation>
        <location evidence="1">Cell inner membrane</location>
        <topology evidence="1">Multi-pass membrane protein</topology>
    </subcellularLocation>
</comment>
<gene>
    <name evidence="16" type="ORF">ACFQH5_03870</name>
</gene>
<dbReference type="Pfam" id="PF02203">
    <property type="entry name" value="TarH"/>
    <property type="match status" value="1"/>
</dbReference>
<dbReference type="InterPro" id="IPR003660">
    <property type="entry name" value="HAMP_dom"/>
</dbReference>
<dbReference type="InterPro" id="IPR051310">
    <property type="entry name" value="MCP_chemotaxis"/>
</dbReference>
<evidence type="ECO:0000256" key="5">
    <source>
        <dbReference type="ARBA" id="ARBA00022519"/>
    </source>
</evidence>
<evidence type="ECO:0000256" key="9">
    <source>
        <dbReference type="ARBA" id="ARBA00023224"/>
    </source>
</evidence>
<dbReference type="InterPro" id="IPR004090">
    <property type="entry name" value="Chemotax_Me-accpt_rcpt"/>
</dbReference>
<dbReference type="Pfam" id="PF00672">
    <property type="entry name" value="HAMP"/>
    <property type="match status" value="1"/>
</dbReference>
<evidence type="ECO:0000256" key="12">
    <source>
        <dbReference type="SAM" id="Coils"/>
    </source>
</evidence>
<evidence type="ECO:0000256" key="8">
    <source>
        <dbReference type="ARBA" id="ARBA00023136"/>
    </source>
</evidence>
<dbReference type="PANTHER" id="PTHR43531:SF14">
    <property type="entry name" value="METHYL-ACCEPTING CHEMOTAXIS PROTEIN I-RELATED"/>
    <property type="match status" value="1"/>
</dbReference>
<dbReference type="SMART" id="SM00283">
    <property type="entry name" value="MA"/>
    <property type="match status" value="1"/>
</dbReference>
<keyword evidence="8 13" id="KW-0472">Membrane</keyword>
<evidence type="ECO:0000256" key="2">
    <source>
        <dbReference type="ARBA" id="ARBA00022475"/>
    </source>
</evidence>
<evidence type="ECO:0000256" key="7">
    <source>
        <dbReference type="ARBA" id="ARBA00022989"/>
    </source>
</evidence>
<evidence type="ECO:0000259" key="14">
    <source>
        <dbReference type="PROSITE" id="PS50111"/>
    </source>
</evidence>
<feature type="domain" description="Methyl-accepting transducer" evidence="14">
    <location>
        <begin position="279"/>
        <end position="508"/>
    </location>
</feature>
<dbReference type="EMBL" id="JBHSZP010000006">
    <property type="protein sequence ID" value="MFC7088687.1"/>
    <property type="molecule type" value="Genomic_DNA"/>
</dbReference>
<dbReference type="InterPro" id="IPR003122">
    <property type="entry name" value="Tar_rcpt_lig-bd"/>
</dbReference>
<keyword evidence="2" id="KW-1003">Cell membrane</keyword>
<feature type="coiled-coil region" evidence="12">
    <location>
        <begin position="262"/>
        <end position="318"/>
    </location>
</feature>
<accession>A0ABW2ESU0</accession>
<name>A0ABW2ESU0_9GAMM</name>
<dbReference type="Gene3D" id="1.10.287.950">
    <property type="entry name" value="Methyl-accepting chemotaxis protein"/>
    <property type="match status" value="1"/>
</dbReference>
<keyword evidence="3" id="KW-0488">Methylation</keyword>
<proteinExistence type="inferred from homology"/>
<evidence type="ECO:0000313" key="16">
    <source>
        <dbReference type="EMBL" id="MFC7088687.1"/>
    </source>
</evidence>
<feature type="domain" description="HAMP" evidence="15">
    <location>
        <begin position="222"/>
        <end position="274"/>
    </location>
</feature>
<dbReference type="SMART" id="SM00304">
    <property type="entry name" value="HAMP"/>
    <property type="match status" value="1"/>
</dbReference>
<protein>
    <submittedName>
        <fullName evidence="16">Methyl-accepting chemotaxis protein</fullName>
    </submittedName>
</protein>
<dbReference type="Proteomes" id="UP001596411">
    <property type="component" value="Unassembled WGS sequence"/>
</dbReference>
<dbReference type="PRINTS" id="PR00260">
    <property type="entry name" value="CHEMTRNSDUCR"/>
</dbReference>
<keyword evidence="7 13" id="KW-1133">Transmembrane helix</keyword>
<sequence>MEKTHSSSLIHRISINMLLTGLMATLITFLLLQAFAGMAGNRMSSQAVAELSELGIRQLNAANRTQLHTSLSRERLGEYLEAWREGASQRQLAGLRDRAESAIRNAESRYRELTAIPVDPQSQRGQYLNAIEQQVSLLLNELLKPALESSQLSAAQSLLSRITVTEQELERSMSEFVRYAEARSLEFKAQDEQNSSLIMTLSLILIAISVIAAFIAYRILMRNVIRPIDKALTHLDTISNGDLTQGVDIAGCKEINALSKGLATMQAQLAALVERIKDSTESISLGAGEIAKGSEDLAARTEEQASALQQTAASMEQISSTVKHNAAHAQEADTLSTSAEKSAEQSGKELQQALQMMVQLSESSRQVQKIVDTIDGITFQTNILALNASVEAARAGEHGRGFAVVAQEVRTLASRSSEAAKEIRQIIGKNVQQITSSAEQAQKSGDMLNEMLAATQRVSSLMSEIASATIQQQAGIEQVSTAVNQMDAVTQQNAALVQESNAAAGSLSDQATLLNQLVARFTVVDSFSDRPSIPRTTALSKSRALPSRELEWTSF</sequence>
<dbReference type="CDD" id="cd11386">
    <property type="entry name" value="MCP_signal"/>
    <property type="match status" value="1"/>
</dbReference>
<dbReference type="Pfam" id="PF00015">
    <property type="entry name" value="MCPsignal"/>
    <property type="match status" value="1"/>
</dbReference>
<evidence type="ECO:0000256" key="4">
    <source>
        <dbReference type="ARBA" id="ARBA00022500"/>
    </source>
</evidence>
<keyword evidence="4" id="KW-0145">Chemotaxis</keyword>
<evidence type="ECO:0000256" key="1">
    <source>
        <dbReference type="ARBA" id="ARBA00004429"/>
    </source>
</evidence>
<keyword evidence="12" id="KW-0175">Coiled coil</keyword>
<dbReference type="PROSITE" id="PS50111">
    <property type="entry name" value="CHEMOTAXIS_TRANSDUC_2"/>
    <property type="match status" value="1"/>
</dbReference>
<evidence type="ECO:0000256" key="11">
    <source>
        <dbReference type="PROSITE-ProRule" id="PRU00284"/>
    </source>
</evidence>
<organism evidence="16 17">
    <name type="scientific">Halomonas salifodinae</name>
    <dbReference type="NCBI Taxonomy" id="438745"/>
    <lineage>
        <taxon>Bacteria</taxon>
        <taxon>Pseudomonadati</taxon>
        <taxon>Pseudomonadota</taxon>
        <taxon>Gammaproteobacteria</taxon>
        <taxon>Oceanospirillales</taxon>
        <taxon>Halomonadaceae</taxon>
        <taxon>Halomonas</taxon>
    </lineage>
</organism>
<dbReference type="InterPro" id="IPR004089">
    <property type="entry name" value="MCPsignal_dom"/>
</dbReference>
<evidence type="ECO:0000256" key="10">
    <source>
        <dbReference type="ARBA" id="ARBA00029447"/>
    </source>
</evidence>
<comment type="similarity">
    <text evidence="10">Belongs to the methyl-accepting chemotaxis (MCP) protein family.</text>
</comment>
<keyword evidence="17" id="KW-1185">Reference proteome</keyword>
<dbReference type="PANTHER" id="PTHR43531">
    <property type="entry name" value="PROTEIN ICFG"/>
    <property type="match status" value="1"/>
</dbReference>
<dbReference type="PROSITE" id="PS50885">
    <property type="entry name" value="HAMP"/>
    <property type="match status" value="1"/>
</dbReference>
<dbReference type="SUPFAM" id="SSF58104">
    <property type="entry name" value="Methyl-accepting chemotaxis protein (MCP) signaling domain"/>
    <property type="match status" value="1"/>
</dbReference>
<evidence type="ECO:0000313" key="17">
    <source>
        <dbReference type="Proteomes" id="UP001596411"/>
    </source>
</evidence>
<comment type="caution">
    <text evidence="16">The sequence shown here is derived from an EMBL/GenBank/DDBJ whole genome shotgun (WGS) entry which is preliminary data.</text>
</comment>
<evidence type="ECO:0000256" key="13">
    <source>
        <dbReference type="SAM" id="Phobius"/>
    </source>
</evidence>
<evidence type="ECO:0000256" key="3">
    <source>
        <dbReference type="ARBA" id="ARBA00022481"/>
    </source>
</evidence>
<keyword evidence="5" id="KW-0997">Cell inner membrane</keyword>
<reference evidence="17" key="1">
    <citation type="journal article" date="2019" name="Int. J. Syst. Evol. Microbiol.">
        <title>The Global Catalogue of Microorganisms (GCM) 10K type strain sequencing project: providing services to taxonomists for standard genome sequencing and annotation.</title>
        <authorList>
            <consortium name="The Broad Institute Genomics Platform"/>
            <consortium name="The Broad Institute Genome Sequencing Center for Infectious Disease"/>
            <person name="Wu L."/>
            <person name="Ma J."/>
        </authorList>
    </citation>
    <scope>NUCLEOTIDE SEQUENCE [LARGE SCALE GENOMIC DNA]</scope>
    <source>
        <strain evidence="17">CGMCC 1.13666</strain>
    </source>
</reference>
<evidence type="ECO:0000256" key="6">
    <source>
        <dbReference type="ARBA" id="ARBA00022692"/>
    </source>
</evidence>
<feature type="transmembrane region" description="Helical" evidence="13">
    <location>
        <begin position="197"/>
        <end position="220"/>
    </location>
</feature>
<dbReference type="RefSeq" id="WP_346063248.1">
    <property type="nucleotide sequence ID" value="NZ_BAAADR010000016.1"/>
</dbReference>
<evidence type="ECO:0000259" key="15">
    <source>
        <dbReference type="PROSITE" id="PS50885"/>
    </source>
</evidence>
<keyword evidence="9 11" id="KW-0807">Transducer</keyword>